<evidence type="ECO:0000259" key="1">
    <source>
        <dbReference type="Pfam" id="PF10354"/>
    </source>
</evidence>
<dbReference type="InterPro" id="IPR029063">
    <property type="entry name" value="SAM-dependent_MTases_sf"/>
</dbReference>
<dbReference type="GO" id="GO:0070475">
    <property type="term" value="P:rRNA base methylation"/>
    <property type="evidence" value="ECO:0007669"/>
    <property type="project" value="InterPro"/>
</dbReference>
<accession>A0AA38WTE6</accession>
<feature type="domain" description="25S rRNA (uridine-N(3))-methyltransferase BMT5-like" evidence="1">
    <location>
        <begin position="37"/>
        <end position="202"/>
    </location>
</feature>
<dbReference type="AlphaFoldDB" id="A0AA38WTE6"/>
<dbReference type="InterPro" id="IPR019446">
    <property type="entry name" value="BMT5-like"/>
</dbReference>
<reference evidence="2" key="1">
    <citation type="submission" date="2023-03" db="EMBL/GenBank/DDBJ databases">
        <title>Chromosome-scale reference genome and RAD-based genetic map of yellow starthistle (Centaurea solstitialis) reveal putative structural variation and QTLs associated with invader traits.</title>
        <authorList>
            <person name="Reatini B."/>
            <person name="Cang F.A."/>
            <person name="Jiang Q."/>
            <person name="Mckibben M.T.W."/>
            <person name="Barker M.S."/>
            <person name="Rieseberg L.H."/>
            <person name="Dlugosch K.M."/>
        </authorList>
    </citation>
    <scope>NUCLEOTIDE SEQUENCE</scope>
    <source>
        <strain evidence="2">CAN-66</strain>
        <tissue evidence="2">Leaf</tissue>
    </source>
</reference>
<dbReference type="Gene3D" id="3.40.50.150">
    <property type="entry name" value="Vaccinia Virus protein VP39"/>
    <property type="match status" value="1"/>
</dbReference>
<dbReference type="GO" id="GO:0070042">
    <property type="term" value="F:rRNA (uridine-N3-)-methyltransferase activity"/>
    <property type="evidence" value="ECO:0007669"/>
    <property type="project" value="InterPro"/>
</dbReference>
<comment type="caution">
    <text evidence="2">The sequence shown here is derived from an EMBL/GenBank/DDBJ whole genome shotgun (WGS) entry which is preliminary data.</text>
</comment>
<name>A0AA38WTE6_9ASTR</name>
<gene>
    <name evidence="2" type="ORF">OSB04_007666</name>
</gene>
<dbReference type="SUPFAM" id="SSF53335">
    <property type="entry name" value="S-adenosyl-L-methionine-dependent methyltransferases"/>
    <property type="match status" value="1"/>
</dbReference>
<dbReference type="PANTHER" id="PTHR11538">
    <property type="entry name" value="PHENYLALANYL-TRNA SYNTHETASE"/>
    <property type="match status" value="1"/>
</dbReference>
<dbReference type="GO" id="GO:0005737">
    <property type="term" value="C:cytoplasm"/>
    <property type="evidence" value="ECO:0007669"/>
    <property type="project" value="TreeGrafter"/>
</dbReference>
<dbReference type="EMBL" id="JARYMX010000002">
    <property type="protein sequence ID" value="KAJ9562506.1"/>
    <property type="molecule type" value="Genomic_DNA"/>
</dbReference>
<organism evidence="2 3">
    <name type="scientific">Centaurea solstitialis</name>
    <name type="common">yellow star-thistle</name>
    <dbReference type="NCBI Taxonomy" id="347529"/>
    <lineage>
        <taxon>Eukaryota</taxon>
        <taxon>Viridiplantae</taxon>
        <taxon>Streptophyta</taxon>
        <taxon>Embryophyta</taxon>
        <taxon>Tracheophyta</taxon>
        <taxon>Spermatophyta</taxon>
        <taxon>Magnoliopsida</taxon>
        <taxon>eudicotyledons</taxon>
        <taxon>Gunneridae</taxon>
        <taxon>Pentapetalae</taxon>
        <taxon>asterids</taxon>
        <taxon>campanulids</taxon>
        <taxon>Asterales</taxon>
        <taxon>Asteraceae</taxon>
        <taxon>Carduoideae</taxon>
        <taxon>Cardueae</taxon>
        <taxon>Centaureinae</taxon>
        <taxon>Centaurea</taxon>
    </lineage>
</organism>
<dbReference type="Proteomes" id="UP001172457">
    <property type="component" value="Chromosome 2"/>
</dbReference>
<evidence type="ECO:0000313" key="3">
    <source>
        <dbReference type="Proteomes" id="UP001172457"/>
    </source>
</evidence>
<evidence type="ECO:0000313" key="2">
    <source>
        <dbReference type="EMBL" id="KAJ9562506.1"/>
    </source>
</evidence>
<dbReference type="Pfam" id="PF10354">
    <property type="entry name" value="BMT5-like"/>
    <property type="match status" value="1"/>
</dbReference>
<protein>
    <recommendedName>
        <fullName evidence="1">25S rRNA (uridine-N(3))-methyltransferase BMT5-like domain-containing protein</fullName>
    </recommendedName>
</protein>
<dbReference type="FunFam" id="3.40.50.150:FF:000440">
    <property type="entry name" value="Os09g0479300 protein"/>
    <property type="match status" value="1"/>
</dbReference>
<keyword evidence="3" id="KW-1185">Reference proteome</keyword>
<dbReference type="PANTHER" id="PTHR11538:SF26">
    <property type="entry name" value="FERREDOXIN-FOLD ANTICODON-BINDING DOMAIN-CONTAINING PROTEIN 1"/>
    <property type="match status" value="1"/>
</dbReference>
<proteinExistence type="predicted"/>
<sequence length="349" mass="40129">MEEIAGSYQHCILMNRSTQVMKEEIWAKHYSSNHQILLVGEGDFSFALSLASSFRSGVNIVASSIDSYDVVVRKYKKAKRNVDRLSQLGAQLLYGVDARTMKLHIDLHMRKFDRIVYNFPHAGFLGKENNQGVIMLHRNLVCSFFKNASRMLRPDGEVHVSHKTKFPFNCWNIEQLASQSCLALLECVKFKIKDYPGYKNKRGDGSRSDAPFPLGKCCTFKFVLSTSKKSTTSHHLNHQELLQVPLQRANLQPNLHANPPPVIDTTAECFRIFAEYFDHARSTKGQPDCYLLGRVSDHLKFGFERYMAPDRGRRLDGYVNLLEELWSLSKRRIVFLENQLLETDHRRGL</sequence>